<evidence type="ECO:0000256" key="1">
    <source>
        <dbReference type="ARBA" id="ARBA00023235"/>
    </source>
</evidence>
<dbReference type="PROSITE" id="PS52039">
    <property type="entry name" value="TOPO_IA_2"/>
    <property type="match status" value="1"/>
</dbReference>
<dbReference type="InterPro" id="IPR023405">
    <property type="entry name" value="Topo_IA_core_domain"/>
</dbReference>
<dbReference type="EMBL" id="UINC01113254">
    <property type="protein sequence ID" value="SVC82732.1"/>
    <property type="molecule type" value="Genomic_DNA"/>
</dbReference>
<accession>A0A382QDQ6</accession>
<dbReference type="PANTHER" id="PTHR42785">
    <property type="entry name" value="DNA TOPOISOMERASE, TYPE IA, CORE"/>
    <property type="match status" value="1"/>
</dbReference>
<feature type="domain" description="Topo IA-type catalytic" evidence="2">
    <location>
        <begin position="1"/>
        <end position="106"/>
    </location>
</feature>
<dbReference type="InterPro" id="IPR000380">
    <property type="entry name" value="Topo_IA"/>
</dbReference>
<evidence type="ECO:0000259" key="2">
    <source>
        <dbReference type="PROSITE" id="PS52039"/>
    </source>
</evidence>
<evidence type="ECO:0000313" key="3">
    <source>
        <dbReference type="EMBL" id="SVC82732.1"/>
    </source>
</evidence>
<dbReference type="InterPro" id="IPR013497">
    <property type="entry name" value="Topo_IA_cen"/>
</dbReference>
<dbReference type="Gene3D" id="1.10.460.10">
    <property type="entry name" value="Topoisomerase I, domain 2"/>
    <property type="match status" value="1"/>
</dbReference>
<dbReference type="PANTHER" id="PTHR42785:SF1">
    <property type="entry name" value="DNA TOPOISOMERASE"/>
    <property type="match status" value="1"/>
</dbReference>
<protein>
    <recommendedName>
        <fullName evidence="2">Topo IA-type catalytic domain-containing protein</fullName>
    </recommendedName>
</protein>
<dbReference type="AlphaFoldDB" id="A0A382QDQ6"/>
<gene>
    <name evidence="3" type="ORF">METZ01_LOCUS335586</name>
</gene>
<sequence length="334" mass="36790">FTKPSPRYTEASLVKELETLGIGRPSTYAAIMGNIQNRGYVHKVNGALIPTFTAYAVIQFLERYFKDLVNLQFTANLEDTLDAISRNEMKSEDFLDHFYNGENGTPGLNTLLESEFDRDSSRTILELKNDNDNDIFVKIGRYGVYLQDGETNTTLSDTAIPSELNFETALESLQKKAEGPKELCSHPKSGDPVLLKDGRFGPYIQCGDKMKSLLPGMQPEEVTPNIALGIIGLPKDLGKHPESGDIIKSDIGRYGPYIRSGKTTRSVIPPDNILDLSLERAVEILAAEGKKSGQRVIKELGIDPETQSAIEIKDGRYGAYVTNGKINATLPKAT</sequence>
<organism evidence="3">
    <name type="scientific">marine metagenome</name>
    <dbReference type="NCBI Taxonomy" id="408172"/>
    <lineage>
        <taxon>unclassified sequences</taxon>
        <taxon>metagenomes</taxon>
        <taxon>ecological metagenomes</taxon>
    </lineage>
</organism>
<proteinExistence type="predicted"/>
<feature type="non-terminal residue" evidence="3">
    <location>
        <position position="334"/>
    </location>
</feature>
<dbReference type="GO" id="GO:0006265">
    <property type="term" value="P:DNA topological change"/>
    <property type="evidence" value="ECO:0007669"/>
    <property type="project" value="InterPro"/>
</dbReference>
<dbReference type="InterPro" id="IPR025589">
    <property type="entry name" value="Toprim_C_rpt"/>
</dbReference>
<dbReference type="SUPFAM" id="SSF56712">
    <property type="entry name" value="Prokaryotic type I DNA topoisomerase"/>
    <property type="match status" value="1"/>
</dbReference>
<keyword evidence="1" id="KW-0413">Isomerase</keyword>
<dbReference type="Pfam" id="PF13368">
    <property type="entry name" value="Toprim_C_rpt"/>
    <property type="match status" value="4"/>
</dbReference>
<dbReference type="Pfam" id="PF01131">
    <property type="entry name" value="Topoisom_bac"/>
    <property type="match status" value="1"/>
</dbReference>
<name>A0A382QDQ6_9ZZZZ</name>
<dbReference type="InterPro" id="IPR013824">
    <property type="entry name" value="Topo_IA_cen_sub1"/>
</dbReference>
<feature type="non-terminal residue" evidence="3">
    <location>
        <position position="1"/>
    </location>
</feature>
<reference evidence="3" key="1">
    <citation type="submission" date="2018-05" db="EMBL/GenBank/DDBJ databases">
        <authorList>
            <person name="Lanie J.A."/>
            <person name="Ng W.-L."/>
            <person name="Kazmierczak K.M."/>
            <person name="Andrzejewski T.M."/>
            <person name="Davidsen T.M."/>
            <person name="Wayne K.J."/>
            <person name="Tettelin H."/>
            <person name="Glass J.I."/>
            <person name="Rusch D."/>
            <person name="Podicherti R."/>
            <person name="Tsui H.-C.T."/>
            <person name="Winkler M.E."/>
        </authorList>
    </citation>
    <scope>NUCLEOTIDE SEQUENCE</scope>
</reference>
<dbReference type="GO" id="GO:0003677">
    <property type="term" value="F:DNA binding"/>
    <property type="evidence" value="ECO:0007669"/>
    <property type="project" value="InterPro"/>
</dbReference>
<dbReference type="GO" id="GO:0003917">
    <property type="term" value="F:DNA topoisomerase type I (single strand cut, ATP-independent) activity"/>
    <property type="evidence" value="ECO:0007669"/>
    <property type="project" value="InterPro"/>
</dbReference>